<organism evidence="1 2">
    <name type="scientific">Maribacter litoralis</name>
    <dbReference type="NCBI Taxonomy" id="2059726"/>
    <lineage>
        <taxon>Bacteria</taxon>
        <taxon>Pseudomonadati</taxon>
        <taxon>Bacteroidota</taxon>
        <taxon>Flavobacteriia</taxon>
        <taxon>Flavobacteriales</taxon>
        <taxon>Flavobacteriaceae</taxon>
        <taxon>Maribacter</taxon>
    </lineage>
</organism>
<dbReference type="Proteomes" id="UP000430202">
    <property type="component" value="Unassembled WGS sequence"/>
</dbReference>
<dbReference type="AlphaFoldDB" id="A0A653TXR5"/>
<dbReference type="Gene3D" id="3.30.530.20">
    <property type="match status" value="1"/>
</dbReference>
<gene>
    <name evidence="1" type="ORF">MARI151_40084</name>
</gene>
<reference evidence="1 2" key="1">
    <citation type="submission" date="2019-10" db="EMBL/GenBank/DDBJ databases">
        <authorList>
            <person name="Karimi E."/>
        </authorList>
    </citation>
    <scope>NUCLEOTIDE SEQUENCE [LARGE SCALE GENOMIC DNA]</scope>
    <source>
        <strain evidence="1">Maribacter sp. 151</strain>
    </source>
</reference>
<proteinExistence type="predicted"/>
<evidence type="ECO:0000313" key="1">
    <source>
        <dbReference type="EMBL" id="VXB85781.1"/>
    </source>
</evidence>
<name>A0A653TXR5_9FLAO</name>
<dbReference type="CDD" id="cd07820">
    <property type="entry name" value="SRPBCC_3"/>
    <property type="match status" value="1"/>
</dbReference>
<dbReference type="SUPFAM" id="SSF55961">
    <property type="entry name" value="Bet v1-like"/>
    <property type="match status" value="1"/>
</dbReference>
<protein>
    <recommendedName>
        <fullName evidence="3">Cell division protein</fullName>
    </recommendedName>
</protein>
<keyword evidence="2" id="KW-1185">Reference proteome</keyword>
<dbReference type="InterPro" id="IPR023393">
    <property type="entry name" value="START-like_dom_sf"/>
</dbReference>
<accession>A0A653TXR5</accession>
<dbReference type="RefSeq" id="WP_159303255.1">
    <property type="nucleotide sequence ID" value="NZ_LR733271.1"/>
</dbReference>
<dbReference type="EMBL" id="CABWLR010000004">
    <property type="protein sequence ID" value="VXB85781.1"/>
    <property type="molecule type" value="Genomic_DNA"/>
</dbReference>
<evidence type="ECO:0000313" key="2">
    <source>
        <dbReference type="Proteomes" id="UP000430202"/>
    </source>
</evidence>
<sequence>MPRIILKTKINAKKEIVFDLSRSIDLHKISTEHTNEEAIAGVTSGLIGLNEWVTWRAKHFGVHQYLTTKITAYEYPNSFTDVMVNGAFKNFKHQHVFENYQNGTLMTDYFDYISPMGFLGKIADGLFLKKYMTNFLKKRNSTIKSFAESEKYKLIILIQDEKN</sequence>
<evidence type="ECO:0008006" key="3">
    <source>
        <dbReference type="Google" id="ProtNLM"/>
    </source>
</evidence>